<dbReference type="AlphaFoldDB" id="A0A6G7CIE1"/>
<dbReference type="InterPro" id="IPR024726">
    <property type="entry name" value="FhuF_C"/>
</dbReference>
<feature type="domain" description="Ferric siderophore reductase C-terminal" evidence="1">
    <location>
        <begin position="212"/>
        <end position="232"/>
    </location>
</feature>
<evidence type="ECO:0000313" key="2">
    <source>
        <dbReference type="EMBL" id="QIH41823.1"/>
    </source>
</evidence>
<reference evidence="2 3" key="1">
    <citation type="submission" date="2020-02" db="EMBL/GenBank/DDBJ databases">
        <title>A complete genome of a marine bacterium Vibrio sp. ZWAL4003 isolated from the mangrove sediment with the ability to degrade polysaccharides.</title>
        <authorList>
            <person name="Wu J."/>
            <person name="Qu W."/>
            <person name="Zeng R."/>
        </authorList>
    </citation>
    <scope>NUCLEOTIDE SEQUENCE [LARGE SCALE GENOMIC DNA]</scope>
    <source>
        <strain evidence="2 3">ZWAL4003</strain>
    </source>
</reference>
<dbReference type="RefSeq" id="WP_165311412.1">
    <property type="nucleotide sequence ID" value="NZ_CP049331.1"/>
</dbReference>
<dbReference type="NCBIfam" id="TIGR03950">
    <property type="entry name" value="sidero_Fe_reduc"/>
    <property type="match status" value="1"/>
</dbReference>
<dbReference type="Pfam" id="PF11575">
    <property type="entry name" value="FhuF_C"/>
    <property type="match status" value="1"/>
</dbReference>
<sequence>MGLSTVHFEKLFVHARNITPYLDGNLVEHESSCLNHDLSTKSIEFLYTQIANRHPEAGQAYWLTRTWDLLCWQPVFVSFIAIYTQKALPDVATILQKQQHCFISGFSFMDHEWTHASRSALIKTAGELLSQLFENYREAINQWGRIRPGFTNHLLADQLLSCLVRLQELRPSYSNGAILQQAKLWLDAFNLPHKHISSLIVDVATDRLKVVRTSCCLVYKCEGRPLCANCPRLESNKANAAIAVQQVAA</sequence>
<dbReference type="Proteomes" id="UP000503003">
    <property type="component" value="Chromosome 1"/>
</dbReference>
<keyword evidence="3" id="KW-1185">Reference proteome</keyword>
<protein>
    <submittedName>
        <fullName evidence="2">Siderophore ferric iron reductase</fullName>
    </submittedName>
</protein>
<evidence type="ECO:0000259" key="1">
    <source>
        <dbReference type="Pfam" id="PF11575"/>
    </source>
</evidence>
<dbReference type="KEGG" id="vzi:G5S32_07390"/>
<dbReference type="GO" id="GO:0051537">
    <property type="term" value="F:2 iron, 2 sulfur cluster binding"/>
    <property type="evidence" value="ECO:0007669"/>
    <property type="project" value="InterPro"/>
</dbReference>
<evidence type="ECO:0000313" key="3">
    <source>
        <dbReference type="Proteomes" id="UP000503003"/>
    </source>
</evidence>
<gene>
    <name evidence="2" type="ORF">G5S32_07390</name>
</gene>
<dbReference type="EMBL" id="CP049331">
    <property type="protein sequence ID" value="QIH41823.1"/>
    <property type="molecule type" value="Genomic_DNA"/>
</dbReference>
<proteinExistence type="predicted"/>
<organism evidence="2 3">
    <name type="scientific">Vibrio ziniensis</name>
    <dbReference type="NCBI Taxonomy" id="2711221"/>
    <lineage>
        <taxon>Bacteria</taxon>
        <taxon>Pseudomonadati</taxon>
        <taxon>Pseudomonadota</taxon>
        <taxon>Gammaproteobacteria</taxon>
        <taxon>Vibrionales</taxon>
        <taxon>Vibrionaceae</taxon>
        <taxon>Vibrio</taxon>
    </lineage>
</organism>
<name>A0A6G7CIE1_9VIBR</name>
<dbReference type="InterPro" id="IPR023998">
    <property type="entry name" value="FCR-like"/>
</dbReference>
<accession>A0A6G7CIE1</accession>